<protein>
    <submittedName>
        <fullName evidence="1">Uncharacterized protein</fullName>
    </submittedName>
</protein>
<comment type="caution">
    <text evidence="1">The sequence shown here is derived from an EMBL/GenBank/DDBJ whole genome shotgun (WGS) entry which is preliminary data.</text>
</comment>
<organism evidence="1 2">
    <name type="scientific">Labrys wisconsinensis</name>
    <dbReference type="NCBI Taxonomy" id="425677"/>
    <lineage>
        <taxon>Bacteria</taxon>
        <taxon>Pseudomonadati</taxon>
        <taxon>Pseudomonadota</taxon>
        <taxon>Alphaproteobacteria</taxon>
        <taxon>Hyphomicrobiales</taxon>
        <taxon>Xanthobacteraceae</taxon>
        <taxon>Labrys</taxon>
    </lineage>
</organism>
<sequence>MHLIITFCTTLAGIQAPQCVNEDIKLLAEVTPMMCVLKAQEKIAEAARLYQGWSIRRYACIPAGRIGLVPGRAGLDEASR</sequence>
<proteinExistence type="predicted"/>
<dbReference type="EMBL" id="JAUSVX010000034">
    <property type="protein sequence ID" value="MDQ0475365.1"/>
    <property type="molecule type" value="Genomic_DNA"/>
</dbReference>
<accession>A0ABU0JNZ2</accession>
<evidence type="ECO:0000313" key="2">
    <source>
        <dbReference type="Proteomes" id="UP001242480"/>
    </source>
</evidence>
<reference evidence="1 2" key="1">
    <citation type="submission" date="2023-07" db="EMBL/GenBank/DDBJ databases">
        <title>Genomic Encyclopedia of Type Strains, Phase IV (KMG-IV): sequencing the most valuable type-strain genomes for metagenomic binning, comparative biology and taxonomic classification.</title>
        <authorList>
            <person name="Goeker M."/>
        </authorList>
    </citation>
    <scope>NUCLEOTIDE SEQUENCE [LARGE SCALE GENOMIC DNA]</scope>
    <source>
        <strain evidence="1 2">DSM 19619</strain>
    </source>
</reference>
<evidence type="ECO:0000313" key="1">
    <source>
        <dbReference type="EMBL" id="MDQ0475365.1"/>
    </source>
</evidence>
<keyword evidence="2" id="KW-1185">Reference proteome</keyword>
<gene>
    <name evidence="1" type="ORF">QO011_008408</name>
</gene>
<dbReference type="Proteomes" id="UP001242480">
    <property type="component" value="Unassembled WGS sequence"/>
</dbReference>
<name>A0ABU0JNZ2_9HYPH</name>
<dbReference type="RefSeq" id="WP_307286509.1">
    <property type="nucleotide sequence ID" value="NZ_JAUSVX010000034.1"/>
</dbReference>